<evidence type="ECO:0000313" key="1">
    <source>
        <dbReference type="EMBL" id="GAF94453.1"/>
    </source>
</evidence>
<dbReference type="AlphaFoldDB" id="X0TLN3"/>
<dbReference type="EMBL" id="BARS01013201">
    <property type="protein sequence ID" value="GAF94453.1"/>
    <property type="molecule type" value="Genomic_DNA"/>
</dbReference>
<dbReference type="Gene3D" id="3.40.1190.10">
    <property type="entry name" value="Mur-like, catalytic domain"/>
    <property type="match status" value="1"/>
</dbReference>
<name>X0TLN3_9ZZZZ</name>
<comment type="caution">
    <text evidence="1">The sequence shown here is derived from an EMBL/GenBank/DDBJ whole genome shotgun (WGS) entry which is preliminary data.</text>
</comment>
<dbReference type="GO" id="GO:0005524">
    <property type="term" value="F:ATP binding"/>
    <property type="evidence" value="ECO:0007669"/>
    <property type="project" value="InterPro"/>
</dbReference>
<proteinExistence type="predicted"/>
<sequence>MITYTEALNYIYDLTKYGIKLGLKNINYLLYLLGEPHKKLKIIHV</sequence>
<feature type="non-terminal residue" evidence="1">
    <location>
        <position position="45"/>
    </location>
</feature>
<organism evidence="1">
    <name type="scientific">marine sediment metagenome</name>
    <dbReference type="NCBI Taxonomy" id="412755"/>
    <lineage>
        <taxon>unclassified sequences</taxon>
        <taxon>metagenomes</taxon>
        <taxon>ecological metagenomes</taxon>
    </lineage>
</organism>
<gene>
    <name evidence="1" type="ORF">S01H1_23077</name>
</gene>
<dbReference type="SUPFAM" id="SSF53623">
    <property type="entry name" value="MurD-like peptide ligases, catalytic domain"/>
    <property type="match status" value="1"/>
</dbReference>
<reference evidence="1" key="1">
    <citation type="journal article" date="2014" name="Front. Microbiol.">
        <title>High frequency of phylogenetically diverse reductive dehalogenase-homologous genes in deep subseafloor sedimentary metagenomes.</title>
        <authorList>
            <person name="Kawai M."/>
            <person name="Futagami T."/>
            <person name="Toyoda A."/>
            <person name="Takaki Y."/>
            <person name="Nishi S."/>
            <person name="Hori S."/>
            <person name="Arai W."/>
            <person name="Tsubouchi T."/>
            <person name="Morono Y."/>
            <person name="Uchiyama I."/>
            <person name="Ito T."/>
            <person name="Fujiyama A."/>
            <person name="Inagaki F."/>
            <person name="Takami H."/>
        </authorList>
    </citation>
    <scope>NUCLEOTIDE SEQUENCE</scope>
    <source>
        <strain evidence="1">Expedition CK06-06</strain>
    </source>
</reference>
<protein>
    <submittedName>
        <fullName evidence="1">Uncharacterized protein</fullName>
    </submittedName>
</protein>
<dbReference type="InterPro" id="IPR036565">
    <property type="entry name" value="Mur-like_cat_sf"/>
</dbReference>
<accession>X0TLN3</accession>